<reference evidence="3 4" key="1">
    <citation type="journal article" date="2012" name="BMC Genomics">
        <title>Comparative genomics of the white-rot fungi, Phanerochaete carnosa and P. chrysosporium, to elucidate the genetic basis of the distinct wood types they colonize.</title>
        <authorList>
            <person name="Suzuki H."/>
            <person name="MacDonald J."/>
            <person name="Syed K."/>
            <person name="Salamov A."/>
            <person name="Hori C."/>
            <person name="Aerts A."/>
            <person name="Henrissat B."/>
            <person name="Wiebenga A."/>
            <person name="vanKuyk P.A."/>
            <person name="Barry K."/>
            <person name="Lindquist E."/>
            <person name="LaButti K."/>
            <person name="Lapidus A."/>
            <person name="Lucas S."/>
            <person name="Coutinho P."/>
            <person name="Gong Y."/>
            <person name="Samejima M."/>
            <person name="Mahadevan R."/>
            <person name="Abou-Zaid M."/>
            <person name="de Vries R.P."/>
            <person name="Igarashi K."/>
            <person name="Yadav J.S."/>
            <person name="Grigoriev I.V."/>
            <person name="Master E.R."/>
        </authorList>
    </citation>
    <scope>NUCLEOTIDE SEQUENCE [LARGE SCALE GENOMIC DNA]</scope>
    <source>
        <strain evidence="3 4">HHB-10118-sp</strain>
    </source>
</reference>
<feature type="domain" description="GATA-type" evidence="2">
    <location>
        <begin position="30"/>
        <end position="75"/>
    </location>
</feature>
<dbReference type="RefSeq" id="XP_007395536.1">
    <property type="nucleotide sequence ID" value="XM_007395474.1"/>
</dbReference>
<gene>
    <name evidence="3" type="ORF">PHACADRAFT_95215</name>
</gene>
<accession>K5W892</accession>
<dbReference type="OrthoDB" id="515401at2759"/>
<keyword evidence="1" id="KW-0862">Zinc</keyword>
<dbReference type="AlphaFoldDB" id="K5W892"/>
<dbReference type="InterPro" id="IPR000679">
    <property type="entry name" value="Znf_GATA"/>
</dbReference>
<dbReference type="InterPro" id="IPR013088">
    <property type="entry name" value="Znf_NHR/GATA"/>
</dbReference>
<evidence type="ECO:0000313" key="4">
    <source>
        <dbReference type="Proteomes" id="UP000008370"/>
    </source>
</evidence>
<evidence type="ECO:0000259" key="2">
    <source>
        <dbReference type="PROSITE" id="PS50114"/>
    </source>
</evidence>
<dbReference type="SMART" id="SM00401">
    <property type="entry name" value="ZnF_GATA"/>
    <property type="match status" value="1"/>
</dbReference>
<protein>
    <recommendedName>
        <fullName evidence="2">GATA-type domain-containing protein</fullName>
    </recommendedName>
</protein>
<dbReference type="GO" id="GO:0006355">
    <property type="term" value="P:regulation of DNA-templated transcription"/>
    <property type="evidence" value="ECO:0007669"/>
    <property type="project" value="InterPro"/>
</dbReference>
<keyword evidence="4" id="KW-1185">Reference proteome</keyword>
<dbReference type="GO" id="GO:0043565">
    <property type="term" value="F:sequence-specific DNA binding"/>
    <property type="evidence" value="ECO:0007669"/>
    <property type="project" value="InterPro"/>
</dbReference>
<evidence type="ECO:0000313" key="3">
    <source>
        <dbReference type="EMBL" id="EKM55199.1"/>
    </source>
</evidence>
<dbReference type="Gene3D" id="3.30.50.10">
    <property type="entry name" value="Erythroid Transcription Factor GATA-1, subunit A"/>
    <property type="match status" value="1"/>
</dbReference>
<dbReference type="GeneID" id="18920883"/>
<name>K5W892_PHACS</name>
<dbReference type="HOGENOM" id="CLU_2671869_0_0_1"/>
<dbReference type="PROSITE" id="PS50114">
    <property type="entry name" value="GATA_ZN_FINGER_2"/>
    <property type="match status" value="1"/>
</dbReference>
<sequence length="75" mass="8360">MPHPKSMHNNYGERCSRTAPYQESQEVVAQCYSCHTAATPLGHKDNEGKAVGNVHGLYYKFHGSAHPISMKFDVI</sequence>
<dbReference type="EMBL" id="JH930472">
    <property type="protein sequence ID" value="EKM55199.1"/>
    <property type="molecule type" value="Genomic_DNA"/>
</dbReference>
<proteinExistence type="predicted"/>
<keyword evidence="1" id="KW-0479">Metal-binding</keyword>
<dbReference type="GO" id="GO:0008270">
    <property type="term" value="F:zinc ion binding"/>
    <property type="evidence" value="ECO:0007669"/>
    <property type="project" value="UniProtKB-KW"/>
</dbReference>
<keyword evidence="1" id="KW-0863">Zinc-finger</keyword>
<dbReference type="KEGG" id="pco:PHACADRAFT_95215"/>
<organism evidence="3 4">
    <name type="scientific">Phanerochaete carnosa (strain HHB-10118-sp)</name>
    <name type="common">White-rot fungus</name>
    <name type="synonym">Peniophora carnosa</name>
    <dbReference type="NCBI Taxonomy" id="650164"/>
    <lineage>
        <taxon>Eukaryota</taxon>
        <taxon>Fungi</taxon>
        <taxon>Dikarya</taxon>
        <taxon>Basidiomycota</taxon>
        <taxon>Agaricomycotina</taxon>
        <taxon>Agaricomycetes</taxon>
        <taxon>Polyporales</taxon>
        <taxon>Phanerochaetaceae</taxon>
        <taxon>Phanerochaete</taxon>
    </lineage>
</organism>
<evidence type="ECO:0000256" key="1">
    <source>
        <dbReference type="PROSITE-ProRule" id="PRU00094"/>
    </source>
</evidence>
<dbReference type="Proteomes" id="UP000008370">
    <property type="component" value="Unassembled WGS sequence"/>
</dbReference>
<dbReference type="InParanoid" id="K5W892"/>